<dbReference type="Pfam" id="PF04721">
    <property type="entry name" value="PAW"/>
    <property type="match status" value="1"/>
</dbReference>
<dbReference type="OrthoDB" id="194443at2759"/>
<dbReference type="InterPro" id="IPR008979">
    <property type="entry name" value="Galactose-bd-like_sf"/>
</dbReference>
<dbReference type="GO" id="GO:0005737">
    <property type="term" value="C:cytoplasm"/>
    <property type="evidence" value="ECO:0007669"/>
    <property type="project" value="InterPro"/>
</dbReference>
<dbReference type="InterPro" id="IPR011333">
    <property type="entry name" value="SKP1/BTB/POZ_sf"/>
</dbReference>
<dbReference type="SMART" id="SM00225">
    <property type="entry name" value="BTB"/>
    <property type="match status" value="1"/>
</dbReference>
<dbReference type="PROSITE" id="PS50097">
    <property type="entry name" value="BTB"/>
    <property type="match status" value="1"/>
</dbReference>
<protein>
    <submittedName>
        <fullName evidence="4">15919_t:CDS:1</fullName>
    </submittedName>
</protein>
<organism evidence="4 5">
    <name type="scientific">Funneliformis geosporum</name>
    <dbReference type="NCBI Taxonomy" id="1117311"/>
    <lineage>
        <taxon>Eukaryota</taxon>
        <taxon>Fungi</taxon>
        <taxon>Fungi incertae sedis</taxon>
        <taxon>Mucoromycota</taxon>
        <taxon>Glomeromycotina</taxon>
        <taxon>Glomeromycetes</taxon>
        <taxon>Glomerales</taxon>
        <taxon>Glomeraceae</taxon>
        <taxon>Funneliformis</taxon>
    </lineage>
</organism>
<dbReference type="InterPro" id="IPR000210">
    <property type="entry name" value="BTB/POZ_dom"/>
</dbReference>
<keyword evidence="5" id="KW-1185">Reference proteome</keyword>
<dbReference type="Proteomes" id="UP001153678">
    <property type="component" value="Unassembled WGS sequence"/>
</dbReference>
<dbReference type="PANTHER" id="PTHR45632">
    <property type="entry name" value="LD33804P"/>
    <property type="match status" value="1"/>
</dbReference>
<dbReference type="PANTHER" id="PTHR45632:SF3">
    <property type="entry name" value="KELCH-LIKE PROTEIN 32"/>
    <property type="match status" value="1"/>
</dbReference>
<evidence type="ECO:0000256" key="2">
    <source>
        <dbReference type="ARBA" id="ARBA00022737"/>
    </source>
</evidence>
<comment type="caution">
    <text evidence="4">The sequence shown here is derived from an EMBL/GenBank/DDBJ whole genome shotgun (WGS) entry which is preliminary data.</text>
</comment>
<evidence type="ECO:0000259" key="3">
    <source>
        <dbReference type="PROSITE" id="PS50097"/>
    </source>
</evidence>
<evidence type="ECO:0000313" key="5">
    <source>
        <dbReference type="Proteomes" id="UP001153678"/>
    </source>
</evidence>
<accession>A0A9W4SD77</accession>
<evidence type="ECO:0000313" key="4">
    <source>
        <dbReference type="EMBL" id="CAI2164651.1"/>
    </source>
</evidence>
<dbReference type="Pfam" id="PF00651">
    <property type="entry name" value="BTB"/>
    <property type="match status" value="1"/>
</dbReference>
<reference evidence="4" key="1">
    <citation type="submission" date="2022-08" db="EMBL/GenBank/DDBJ databases">
        <authorList>
            <person name="Kallberg Y."/>
            <person name="Tangrot J."/>
            <person name="Rosling A."/>
        </authorList>
    </citation>
    <scope>NUCLEOTIDE SEQUENCE</scope>
    <source>
        <strain evidence="4">Wild A</strain>
    </source>
</reference>
<dbReference type="SUPFAM" id="SSF49785">
    <property type="entry name" value="Galactose-binding domain-like"/>
    <property type="match status" value="1"/>
</dbReference>
<evidence type="ECO:0000256" key="1">
    <source>
        <dbReference type="ARBA" id="ARBA00022441"/>
    </source>
</evidence>
<dbReference type="InterPro" id="IPR038680">
    <property type="entry name" value="PAW_sf"/>
</dbReference>
<name>A0A9W4SD77_9GLOM</name>
<dbReference type="InterPro" id="IPR006588">
    <property type="entry name" value="Peptide_N_glycanase_PAW_dom"/>
</dbReference>
<keyword evidence="1" id="KW-0880">Kelch repeat</keyword>
<dbReference type="Gene3D" id="3.30.710.10">
    <property type="entry name" value="Potassium Channel Kv1.1, Chain A"/>
    <property type="match status" value="1"/>
</dbReference>
<feature type="domain" description="BTB" evidence="3">
    <location>
        <begin position="385"/>
        <end position="454"/>
    </location>
</feature>
<gene>
    <name evidence="4" type="ORF">FWILDA_LOCUS1674</name>
</gene>
<keyword evidence="2" id="KW-0677">Repeat</keyword>
<dbReference type="CDD" id="cd18186">
    <property type="entry name" value="BTB_POZ_ZBTB_KLHL-like"/>
    <property type="match status" value="1"/>
</dbReference>
<sequence length="564" mass="64979">MEFALYVEGVSTATSATWKDEKIFLLRIIKNLQYLISSVVQRFSLSAPSLTRIRIILIVTLIVTLHFQHVLTAYYPYEPVLNILSNWTYKLILFNWTSYIPNPTIRIDIETASLNSVIDPNSPGFTTKLIKSPALGLLNNKYRLHVIPKNISNSNSNFFTHRICYNTGNNAYYENGIFDKKYLKSWKKGCLEYDNIAYRVELDWQMVYLAREPDIRLTEPGYIIWKFDYRSGNFIISSLNLRLQHCIFDESASIIWSISPLPTRTNPNPTFHLITPDLLTCTTPNNEFECQRDNTLKNVSSFIKGEYGFKLKVELIGGGMTDMAWQKAQLFRQKRNGGNDALVDDDETFGFDVKVELVPDIVCDPLPEIIQEDGKETLFNDKETSDFIISLETESKVYYVHTVVLSSRSDYFKALLDSNMIESNNKSLTLKDISSITLDILLNFMYTGEITFEFESIEDWIDLMYGASRFLIPTLIQRCEKALKELVDEENVEDIETIARECGAEQLIRYFDMLLDVDDETTNSSDEDKNKLNVGRKNVKKSTNIGVASLRNIFRRKNKKSSNF</sequence>
<proteinExistence type="predicted"/>
<dbReference type="AlphaFoldDB" id="A0A9W4SD77"/>
<dbReference type="EMBL" id="CAMKVN010000169">
    <property type="protein sequence ID" value="CAI2164651.1"/>
    <property type="molecule type" value="Genomic_DNA"/>
</dbReference>
<dbReference type="SUPFAM" id="SSF54695">
    <property type="entry name" value="POZ domain"/>
    <property type="match status" value="1"/>
</dbReference>
<dbReference type="Gene3D" id="2.60.120.1020">
    <property type="entry name" value="Peptide N glycanase, PAW domain"/>
    <property type="match status" value="1"/>
</dbReference>
<dbReference type="GO" id="GO:0006516">
    <property type="term" value="P:glycoprotein catabolic process"/>
    <property type="evidence" value="ECO:0007669"/>
    <property type="project" value="InterPro"/>
</dbReference>